<name>A0A398B3L9_9BACI</name>
<protein>
    <recommendedName>
        <fullName evidence="2">histidine kinase</fullName>
        <ecNumber evidence="2">2.7.13.3</ecNumber>
    </recommendedName>
</protein>
<dbReference type="EMBL" id="QWVT01000021">
    <property type="protein sequence ID" value="RID84402.1"/>
    <property type="molecule type" value="Genomic_DNA"/>
</dbReference>
<comment type="catalytic activity">
    <reaction evidence="1">
        <text>ATP + protein L-histidine = ADP + protein N-phospho-L-histidine.</text>
        <dbReference type="EC" id="2.7.13.3"/>
    </reaction>
</comment>
<gene>
    <name evidence="10" type="ORF">D1970_12765</name>
</gene>
<dbReference type="PRINTS" id="PR00344">
    <property type="entry name" value="BCTRLSENSOR"/>
</dbReference>
<evidence type="ECO:0000256" key="8">
    <source>
        <dbReference type="SAM" id="Phobius"/>
    </source>
</evidence>
<sequence>MPKKILIYMALMLAVPLAGEMKFYPLEGSLRISLGTPVFFFFLLWSRRINPVFSGLLAGIAVVVFRILYGIYIAGMPAIVNFELHFPVFFYYLSFAAMFHYFHVKSYYGSPFLLGLLGVVIEIFASIAELAARSLFIHVPFTLNTLLTISGIAIIRSFFVLGFFNIFVIREARAAEHEQRLRIEQMLMLISNLYVEMIQLKKMMKNSEELTSECYVLYRNLKGEGHNEHAQAALKIAGEMHETKKDSQRIYAGLSKLMAKEDLSDFLSMKEILNVVITSNERYSQLLGKKVHIQLIVPESPKRFHTFMILSIVNNLVSNAVEAIKEDGEIRLEAALEGDHLKILVKDTGTGIAARNRPHIFEPGFTTKFDQDGIASNGIGLSYVKNVIESLDGSFSIEDKQGQYNTVFAVSLPTECLMERG</sequence>
<keyword evidence="8" id="KW-0812">Transmembrane</keyword>
<feature type="transmembrane region" description="Helical" evidence="8">
    <location>
        <begin position="148"/>
        <end position="169"/>
    </location>
</feature>
<evidence type="ECO:0000256" key="1">
    <source>
        <dbReference type="ARBA" id="ARBA00000085"/>
    </source>
</evidence>
<dbReference type="SUPFAM" id="SSF55874">
    <property type="entry name" value="ATPase domain of HSP90 chaperone/DNA topoisomerase II/histidine kinase"/>
    <property type="match status" value="1"/>
</dbReference>
<dbReference type="PROSITE" id="PS50109">
    <property type="entry name" value="HIS_KIN"/>
    <property type="match status" value="1"/>
</dbReference>
<organism evidence="10 11">
    <name type="scientific">Mesobacillus zeae</name>
    <dbReference type="NCBI Taxonomy" id="1917180"/>
    <lineage>
        <taxon>Bacteria</taxon>
        <taxon>Bacillati</taxon>
        <taxon>Bacillota</taxon>
        <taxon>Bacilli</taxon>
        <taxon>Bacillales</taxon>
        <taxon>Bacillaceae</taxon>
        <taxon>Mesobacillus</taxon>
    </lineage>
</organism>
<dbReference type="GO" id="GO:0005524">
    <property type="term" value="F:ATP binding"/>
    <property type="evidence" value="ECO:0007669"/>
    <property type="project" value="UniProtKB-KW"/>
</dbReference>
<dbReference type="EC" id="2.7.13.3" evidence="2"/>
<keyword evidence="7" id="KW-0902">Two-component regulatory system</keyword>
<dbReference type="PANTHER" id="PTHR43065">
    <property type="entry name" value="SENSOR HISTIDINE KINASE"/>
    <property type="match status" value="1"/>
</dbReference>
<dbReference type="InterPro" id="IPR005467">
    <property type="entry name" value="His_kinase_dom"/>
</dbReference>
<evidence type="ECO:0000256" key="4">
    <source>
        <dbReference type="ARBA" id="ARBA00022741"/>
    </source>
</evidence>
<proteinExistence type="predicted"/>
<feature type="transmembrane region" description="Helical" evidence="8">
    <location>
        <begin position="28"/>
        <end position="45"/>
    </location>
</feature>
<feature type="transmembrane region" description="Helical" evidence="8">
    <location>
        <begin position="84"/>
        <end position="102"/>
    </location>
</feature>
<comment type="caution">
    <text evidence="10">The sequence shown here is derived from an EMBL/GenBank/DDBJ whole genome shotgun (WGS) entry which is preliminary data.</text>
</comment>
<keyword evidence="5 10" id="KW-0418">Kinase</keyword>
<dbReference type="InterPro" id="IPR036890">
    <property type="entry name" value="HATPase_C_sf"/>
</dbReference>
<evidence type="ECO:0000313" key="10">
    <source>
        <dbReference type="EMBL" id="RID84402.1"/>
    </source>
</evidence>
<evidence type="ECO:0000259" key="9">
    <source>
        <dbReference type="PROSITE" id="PS50109"/>
    </source>
</evidence>
<evidence type="ECO:0000256" key="2">
    <source>
        <dbReference type="ARBA" id="ARBA00012438"/>
    </source>
</evidence>
<dbReference type="AlphaFoldDB" id="A0A398B3L9"/>
<feature type="transmembrane region" description="Helical" evidence="8">
    <location>
        <begin position="114"/>
        <end position="136"/>
    </location>
</feature>
<keyword evidence="3" id="KW-0808">Transferase</keyword>
<dbReference type="InterPro" id="IPR003594">
    <property type="entry name" value="HATPase_dom"/>
</dbReference>
<feature type="domain" description="Histidine kinase" evidence="9">
    <location>
        <begin position="246"/>
        <end position="416"/>
    </location>
</feature>
<feature type="transmembrane region" description="Helical" evidence="8">
    <location>
        <begin position="52"/>
        <end position="72"/>
    </location>
</feature>
<evidence type="ECO:0000256" key="6">
    <source>
        <dbReference type="ARBA" id="ARBA00022840"/>
    </source>
</evidence>
<dbReference type="SMART" id="SM00387">
    <property type="entry name" value="HATPase_c"/>
    <property type="match status" value="1"/>
</dbReference>
<dbReference type="InterPro" id="IPR004358">
    <property type="entry name" value="Sig_transdc_His_kin-like_C"/>
</dbReference>
<keyword evidence="4" id="KW-0547">Nucleotide-binding</keyword>
<dbReference type="Pfam" id="PF02518">
    <property type="entry name" value="HATPase_c"/>
    <property type="match status" value="1"/>
</dbReference>
<dbReference type="GO" id="GO:0004673">
    <property type="term" value="F:protein histidine kinase activity"/>
    <property type="evidence" value="ECO:0007669"/>
    <property type="project" value="UniProtKB-EC"/>
</dbReference>
<evidence type="ECO:0000256" key="7">
    <source>
        <dbReference type="ARBA" id="ARBA00023012"/>
    </source>
</evidence>
<dbReference type="Gene3D" id="3.30.565.10">
    <property type="entry name" value="Histidine kinase-like ATPase, C-terminal domain"/>
    <property type="match status" value="1"/>
</dbReference>
<keyword evidence="8" id="KW-0472">Membrane</keyword>
<evidence type="ECO:0000256" key="3">
    <source>
        <dbReference type="ARBA" id="ARBA00022679"/>
    </source>
</evidence>
<dbReference type="Proteomes" id="UP000265816">
    <property type="component" value="Unassembled WGS sequence"/>
</dbReference>
<dbReference type="PANTHER" id="PTHR43065:SF46">
    <property type="entry name" value="C4-DICARBOXYLATE TRANSPORT SENSOR PROTEIN DCTB"/>
    <property type="match status" value="1"/>
</dbReference>
<evidence type="ECO:0000313" key="11">
    <source>
        <dbReference type="Proteomes" id="UP000265816"/>
    </source>
</evidence>
<reference evidence="10 11" key="1">
    <citation type="submission" date="2018-08" db="EMBL/GenBank/DDBJ databases">
        <title>Bacillus jemisoniae sp. nov., Bacillus chryseoplanitiae sp. nov., Bacillus resnikiae sp. nov., and Bacillus frankliniae sp. nov., isolated from Viking spacecraft and associated surfaces.</title>
        <authorList>
            <person name="Seuylemezian A."/>
            <person name="Vaishampayan P."/>
        </authorList>
    </citation>
    <scope>NUCLEOTIDE SEQUENCE [LARGE SCALE GENOMIC DNA]</scope>
    <source>
        <strain evidence="10 11">JJ-247</strain>
    </source>
</reference>
<keyword evidence="11" id="KW-1185">Reference proteome</keyword>
<dbReference type="OrthoDB" id="1674512at2"/>
<evidence type="ECO:0000256" key="5">
    <source>
        <dbReference type="ARBA" id="ARBA00022777"/>
    </source>
</evidence>
<keyword evidence="8" id="KW-1133">Transmembrane helix</keyword>
<dbReference type="GO" id="GO:0000160">
    <property type="term" value="P:phosphorelay signal transduction system"/>
    <property type="evidence" value="ECO:0007669"/>
    <property type="project" value="UniProtKB-KW"/>
</dbReference>
<keyword evidence="6" id="KW-0067">ATP-binding</keyword>
<accession>A0A398B3L9</accession>